<feature type="transmembrane region" description="Helical" evidence="1">
    <location>
        <begin position="12"/>
        <end position="40"/>
    </location>
</feature>
<evidence type="ECO:0000313" key="3">
    <source>
        <dbReference type="Proteomes" id="UP000680206"/>
    </source>
</evidence>
<feature type="transmembrane region" description="Helical" evidence="1">
    <location>
        <begin position="46"/>
        <end position="70"/>
    </location>
</feature>
<evidence type="ECO:0000256" key="1">
    <source>
        <dbReference type="SAM" id="Phobius"/>
    </source>
</evidence>
<keyword evidence="3" id="KW-1185">Reference proteome</keyword>
<gene>
    <name evidence="2" type="ORF">J4709_21840</name>
</gene>
<proteinExistence type="predicted"/>
<keyword evidence="1" id="KW-0472">Membrane</keyword>
<sequence length="179" mass="19411">MLRLNTGPSAAAWTAWLGCMGPVMLALNVALGALCAVFITDPDLQVVGALGLVPLVLLDGLIVILSVQYYRGAFWLDGRTLVRRGFPGRKRYDLTSAEVTVESAQPLWTPWRGGVLPRLTVRTSGGGTVRMWLRDPVRRGALLPPDQLGALAQAIDPWFRHPVAGRLRQLAADPLHGTL</sequence>
<protein>
    <recommendedName>
        <fullName evidence="4">PH domain-containing protein</fullName>
    </recommendedName>
</protein>
<keyword evidence="1" id="KW-1133">Transmembrane helix</keyword>
<dbReference type="PROSITE" id="PS51257">
    <property type="entry name" value="PROKAR_LIPOPROTEIN"/>
    <property type="match status" value="1"/>
</dbReference>
<reference evidence="2 3" key="1">
    <citation type="submission" date="2021-03" db="EMBL/GenBank/DDBJ databases">
        <title>Actinomadura violae sp. nov., isolated from lichen in Thailand.</title>
        <authorList>
            <person name="Kanchanasin P."/>
            <person name="Saeng-In P."/>
            <person name="Phongsopitanun W."/>
            <person name="Yuki M."/>
            <person name="Kudo T."/>
            <person name="Ohkuma M."/>
            <person name="Tanasupawat S."/>
        </authorList>
    </citation>
    <scope>NUCLEOTIDE SEQUENCE [LARGE SCALE GENOMIC DNA]</scope>
    <source>
        <strain evidence="2 3">LCR2-06</strain>
    </source>
</reference>
<dbReference type="EMBL" id="JAGEPF010000013">
    <property type="protein sequence ID" value="MBO2460227.1"/>
    <property type="molecule type" value="Genomic_DNA"/>
</dbReference>
<dbReference type="RefSeq" id="WP_208243607.1">
    <property type="nucleotide sequence ID" value="NZ_JAGEPF010000013.1"/>
</dbReference>
<dbReference type="Proteomes" id="UP000680206">
    <property type="component" value="Unassembled WGS sequence"/>
</dbReference>
<evidence type="ECO:0008006" key="4">
    <source>
        <dbReference type="Google" id="ProtNLM"/>
    </source>
</evidence>
<organism evidence="2 3">
    <name type="scientific">Actinomadura violacea</name>
    <dbReference type="NCBI Taxonomy" id="2819934"/>
    <lineage>
        <taxon>Bacteria</taxon>
        <taxon>Bacillati</taxon>
        <taxon>Actinomycetota</taxon>
        <taxon>Actinomycetes</taxon>
        <taxon>Streptosporangiales</taxon>
        <taxon>Thermomonosporaceae</taxon>
        <taxon>Actinomadura</taxon>
    </lineage>
</organism>
<comment type="caution">
    <text evidence="2">The sequence shown here is derived from an EMBL/GenBank/DDBJ whole genome shotgun (WGS) entry which is preliminary data.</text>
</comment>
<evidence type="ECO:0000313" key="2">
    <source>
        <dbReference type="EMBL" id="MBO2460227.1"/>
    </source>
</evidence>
<name>A0ABS3RU14_9ACTN</name>
<accession>A0ABS3RU14</accession>
<keyword evidence="1" id="KW-0812">Transmembrane</keyword>